<feature type="transmembrane region" description="Helical" evidence="1">
    <location>
        <begin position="73"/>
        <end position="95"/>
    </location>
</feature>
<feature type="transmembrane region" description="Helical" evidence="1">
    <location>
        <begin position="12"/>
        <end position="33"/>
    </location>
</feature>
<protein>
    <submittedName>
        <fullName evidence="2">Uncharacterized protein</fullName>
    </submittedName>
</protein>
<organism evidence="2 3">
    <name type="scientific">Peribacillus simplex</name>
    <dbReference type="NCBI Taxonomy" id="1478"/>
    <lineage>
        <taxon>Bacteria</taxon>
        <taxon>Bacillati</taxon>
        <taxon>Bacillota</taxon>
        <taxon>Bacilli</taxon>
        <taxon>Bacillales</taxon>
        <taxon>Bacillaceae</taxon>
        <taxon>Peribacillus</taxon>
    </lineage>
</organism>
<proteinExistence type="predicted"/>
<feature type="transmembrane region" description="Helical" evidence="1">
    <location>
        <begin position="198"/>
        <end position="214"/>
    </location>
</feature>
<keyword evidence="3" id="KW-1185">Reference proteome</keyword>
<feature type="transmembrane region" description="Helical" evidence="1">
    <location>
        <begin position="332"/>
        <end position="349"/>
    </location>
</feature>
<feature type="transmembrane region" description="Helical" evidence="1">
    <location>
        <begin position="136"/>
        <end position="155"/>
    </location>
</feature>
<dbReference type="EMBL" id="CCXW01000001">
    <property type="protein sequence ID" value="CEG33842.1"/>
    <property type="molecule type" value="Genomic_DNA"/>
</dbReference>
<gene>
    <name evidence="2" type="ORF">BN1180_04024</name>
</gene>
<name>A0AAN2PJP3_9BACI</name>
<feature type="transmembrane region" description="Helical" evidence="1">
    <location>
        <begin position="167"/>
        <end position="186"/>
    </location>
</feature>
<keyword evidence="1" id="KW-1133">Transmembrane helix</keyword>
<feature type="transmembrane region" description="Helical" evidence="1">
    <location>
        <begin position="107"/>
        <end position="124"/>
    </location>
</feature>
<evidence type="ECO:0000313" key="2">
    <source>
        <dbReference type="EMBL" id="CEG33842.1"/>
    </source>
</evidence>
<accession>A0AAN2PJP3</accession>
<dbReference type="AlphaFoldDB" id="A0AAN2PJP3"/>
<reference evidence="2 3" key="1">
    <citation type="journal article" date="2014" name="Genome Announc.">
        <title>Genome Sequence of Bacillus simplex Strain P558, Isolated from a Human Fecal Sample.</title>
        <authorList>
            <person name="Croce O."/>
            <person name="Hugon P."/>
            <person name="Lagier J.C."/>
            <person name="Bibi F."/>
            <person name="Robert C."/>
            <person name="Azhar E.I."/>
            <person name="Raoult D."/>
            <person name="Fournier P.E."/>
        </authorList>
    </citation>
    <scope>NUCLEOTIDE SEQUENCE [LARGE SCALE GENOMIC DNA]</scope>
    <source>
        <strain evidence="2 3">P558</strain>
    </source>
</reference>
<evidence type="ECO:0000313" key="3">
    <source>
        <dbReference type="Proteomes" id="UP000182110"/>
    </source>
</evidence>
<feature type="transmembrane region" description="Helical" evidence="1">
    <location>
        <begin position="220"/>
        <end position="235"/>
    </location>
</feature>
<sequence>MKELRSNTKININYNTILLTLLFFFMHNCFYLVDSSSKILGLVGYQDFLFLYCLFLCLFYFTRYPRDYFGGTFAKVILFVPILIILSSLMARIYYGQDIISGILTQRAWLVTMFLYFPLMALVRNGKLNFESFLSILYKVVFIELVLYFVQYFVGESKMFLKVLYNYRYGTIRLYCDTAYMTLLVTFATVKFMNKEKILKNAFFIIAILAFIFIVNKGRSSSMILLLTVALIIFLSKSKLIYKISVMTIACFVGLYVFLQTETIQEFIAIIFQNADDITYNVRLQSQQYYMSKLSSTSGSWVFGFGYPNTTIPNSMAATGAYLGYLLADNGIYGFLFCYGLLGGIWYLYSLSVQIKSSAHLFFKKNKDSAMIVTVVIGMASIVTNVQFFYSYYAFYSVLVFIAIELLLRKHQESIK</sequence>
<evidence type="ECO:0000256" key="1">
    <source>
        <dbReference type="SAM" id="Phobius"/>
    </source>
</evidence>
<feature type="transmembrane region" description="Helical" evidence="1">
    <location>
        <begin position="39"/>
        <end position="61"/>
    </location>
</feature>
<keyword evidence="1" id="KW-0472">Membrane</keyword>
<keyword evidence="1" id="KW-0812">Transmembrane</keyword>
<feature type="transmembrane region" description="Helical" evidence="1">
    <location>
        <begin position="370"/>
        <end position="386"/>
    </location>
</feature>
<comment type="caution">
    <text evidence="2">The sequence shown here is derived from an EMBL/GenBank/DDBJ whole genome shotgun (WGS) entry which is preliminary data.</text>
</comment>
<dbReference type="Proteomes" id="UP000182110">
    <property type="component" value="Unassembled WGS sequence"/>
</dbReference>